<evidence type="ECO:0000256" key="3">
    <source>
        <dbReference type="ARBA" id="ARBA00009370"/>
    </source>
</evidence>
<keyword evidence="6" id="KW-0472">Membrane</keyword>
<comment type="similarity">
    <text evidence="3 6">Belongs to the peptidase S26 family.</text>
</comment>
<gene>
    <name evidence="8" type="primary">lepB</name>
    <name evidence="8" type="ORF">JQM67_00775</name>
</gene>
<evidence type="ECO:0000313" key="9">
    <source>
        <dbReference type="Proteomes" id="UP001299220"/>
    </source>
</evidence>
<dbReference type="PANTHER" id="PTHR43390">
    <property type="entry name" value="SIGNAL PEPTIDASE I"/>
    <property type="match status" value="1"/>
</dbReference>
<evidence type="ECO:0000256" key="6">
    <source>
        <dbReference type="RuleBase" id="RU362042"/>
    </source>
</evidence>
<reference evidence="8 9" key="1">
    <citation type="submission" date="2020-12" db="EMBL/GenBank/DDBJ databases">
        <title>Whole genome sequences of gut porcine anaerobes.</title>
        <authorList>
            <person name="Kubasova T."/>
            <person name="Jahodarova E."/>
            <person name="Rychlik I."/>
        </authorList>
    </citation>
    <scope>NUCLEOTIDE SEQUENCE [LARGE SCALE GENOMIC DNA]</scope>
    <source>
        <strain evidence="8 9">An867</strain>
    </source>
</reference>
<dbReference type="PROSITE" id="PS00760">
    <property type="entry name" value="SPASE_I_2"/>
    <property type="match status" value="1"/>
</dbReference>
<dbReference type="Proteomes" id="UP001299220">
    <property type="component" value="Unassembled WGS sequence"/>
</dbReference>
<protein>
    <recommendedName>
        <fullName evidence="4 6">Signal peptidase I</fullName>
        <ecNumber evidence="4 6">3.4.21.89</ecNumber>
    </recommendedName>
</protein>
<dbReference type="InterPro" id="IPR019757">
    <property type="entry name" value="Pept_S26A_signal_pept_1_Lys-AS"/>
</dbReference>
<evidence type="ECO:0000256" key="4">
    <source>
        <dbReference type="ARBA" id="ARBA00013208"/>
    </source>
</evidence>
<evidence type="ECO:0000256" key="1">
    <source>
        <dbReference type="ARBA" id="ARBA00000677"/>
    </source>
</evidence>
<dbReference type="PANTHER" id="PTHR43390:SF1">
    <property type="entry name" value="CHLOROPLAST PROCESSING PEPTIDASE"/>
    <property type="match status" value="1"/>
</dbReference>
<keyword evidence="6" id="KW-0645">Protease</keyword>
<comment type="catalytic activity">
    <reaction evidence="1 6">
        <text>Cleavage of hydrophobic, N-terminal signal or leader sequences from secreted and periplasmic proteins.</text>
        <dbReference type="EC" id="3.4.21.89"/>
    </reaction>
</comment>
<dbReference type="SUPFAM" id="SSF51306">
    <property type="entry name" value="LexA/Signal peptidase"/>
    <property type="match status" value="1"/>
</dbReference>
<dbReference type="EMBL" id="JAFBIT010000001">
    <property type="protein sequence ID" value="MCF2651144.1"/>
    <property type="molecule type" value="Genomic_DNA"/>
</dbReference>
<dbReference type="Pfam" id="PF10502">
    <property type="entry name" value="Peptidase_S26"/>
    <property type="match status" value="1"/>
</dbReference>
<dbReference type="CDD" id="cd06530">
    <property type="entry name" value="S26_SPase_I"/>
    <property type="match status" value="1"/>
</dbReference>
<evidence type="ECO:0000259" key="7">
    <source>
        <dbReference type="Pfam" id="PF10502"/>
    </source>
</evidence>
<dbReference type="EC" id="3.4.21.89" evidence="4 6"/>
<evidence type="ECO:0000256" key="5">
    <source>
        <dbReference type="ARBA" id="ARBA00022801"/>
    </source>
</evidence>
<dbReference type="RefSeq" id="WP_235322087.1">
    <property type="nucleotide sequence ID" value="NZ_JAFBIT010000001.1"/>
</dbReference>
<dbReference type="GO" id="GO:0009003">
    <property type="term" value="F:signal peptidase activity"/>
    <property type="evidence" value="ECO:0007669"/>
    <property type="project" value="UniProtKB-EC"/>
</dbReference>
<keyword evidence="9" id="KW-1185">Reference proteome</keyword>
<dbReference type="PROSITE" id="PS00761">
    <property type="entry name" value="SPASE_I_3"/>
    <property type="match status" value="1"/>
</dbReference>
<dbReference type="InterPro" id="IPR000223">
    <property type="entry name" value="Pept_S26A_signal_pept_1"/>
</dbReference>
<dbReference type="InterPro" id="IPR019758">
    <property type="entry name" value="Pept_S26A_signal_pept_1_CS"/>
</dbReference>
<feature type="transmembrane region" description="Helical" evidence="6">
    <location>
        <begin position="31"/>
        <end position="52"/>
    </location>
</feature>
<name>A0ABS9CJ18_9FIRM</name>
<comment type="subcellular location">
    <subcellularLocation>
        <location evidence="2">Cell membrane</location>
        <topology evidence="2">Single-pass type II membrane protein</topology>
    </subcellularLocation>
    <subcellularLocation>
        <location evidence="6">Membrane</location>
        <topology evidence="6">Single-pass type II membrane protein</topology>
    </subcellularLocation>
</comment>
<evidence type="ECO:0000256" key="2">
    <source>
        <dbReference type="ARBA" id="ARBA00004401"/>
    </source>
</evidence>
<organism evidence="8 9">
    <name type="scientific">Anaeromassilibacillus senegalensis</name>
    <dbReference type="NCBI Taxonomy" id="1673717"/>
    <lineage>
        <taxon>Bacteria</taxon>
        <taxon>Bacillati</taxon>
        <taxon>Bacillota</taxon>
        <taxon>Clostridia</taxon>
        <taxon>Eubacteriales</taxon>
        <taxon>Acutalibacteraceae</taxon>
        <taxon>Anaeromassilibacillus</taxon>
    </lineage>
</organism>
<dbReference type="Gene3D" id="2.10.109.10">
    <property type="entry name" value="Umud Fragment, subunit A"/>
    <property type="match status" value="1"/>
</dbReference>
<keyword evidence="6" id="KW-1133">Transmembrane helix</keyword>
<keyword evidence="6" id="KW-0812">Transmembrane</keyword>
<dbReference type="NCBIfam" id="TIGR02227">
    <property type="entry name" value="sigpep_I_bact"/>
    <property type="match status" value="1"/>
</dbReference>
<sequence length="189" mass="20851">MPPVPPIEQLEAELKRERYKHRYGTVLRSTIYTLITVAAVAVLVATLLLPVLQIYGNSMSPTLTDGDIVLSLKGSDFKTGDIIAFYYNNKILVKRVIAGPGDWVDIEADGTVFVNGEALDEPYLVEKAFGDCNIELPYQVPESRVFVMGDHRSVSVDSRSTAVGCVVQEQIVGKLVLRLWPPESISPMN</sequence>
<keyword evidence="5 6" id="KW-0378">Hydrolase</keyword>
<proteinExistence type="inferred from homology"/>
<dbReference type="InterPro" id="IPR019533">
    <property type="entry name" value="Peptidase_S26"/>
</dbReference>
<dbReference type="PRINTS" id="PR00727">
    <property type="entry name" value="LEADERPTASE"/>
</dbReference>
<evidence type="ECO:0000313" key="8">
    <source>
        <dbReference type="EMBL" id="MCF2651144.1"/>
    </source>
</evidence>
<comment type="caution">
    <text evidence="8">The sequence shown here is derived from an EMBL/GenBank/DDBJ whole genome shotgun (WGS) entry which is preliminary data.</text>
</comment>
<accession>A0ABS9CJ18</accession>
<feature type="domain" description="Peptidase S26" evidence="7">
    <location>
        <begin position="28"/>
        <end position="180"/>
    </location>
</feature>
<dbReference type="InterPro" id="IPR036286">
    <property type="entry name" value="LexA/Signal_pep-like_sf"/>
</dbReference>